<dbReference type="PANTHER" id="PTHR11709:SF71">
    <property type="entry name" value="OXIDOREDUCTASE TPCJ"/>
    <property type="match status" value="1"/>
</dbReference>
<feature type="domain" description="Plastocyanin-like" evidence="7">
    <location>
        <begin position="441"/>
        <end position="557"/>
    </location>
</feature>
<dbReference type="OrthoDB" id="2121828at2759"/>
<dbReference type="FunFam" id="2.60.40.420:FF:000045">
    <property type="entry name" value="Laccase 2"/>
    <property type="match status" value="1"/>
</dbReference>
<evidence type="ECO:0000313" key="9">
    <source>
        <dbReference type="EMBL" id="KAH7081008.1"/>
    </source>
</evidence>
<dbReference type="EMBL" id="JAGMVJ010000015">
    <property type="protein sequence ID" value="KAH7081008.1"/>
    <property type="molecule type" value="Genomic_DNA"/>
</dbReference>
<dbReference type="Pfam" id="PF00394">
    <property type="entry name" value="Cu-oxidase"/>
    <property type="match status" value="1"/>
</dbReference>
<dbReference type="InterPro" id="IPR033138">
    <property type="entry name" value="Cu_oxidase_CS"/>
</dbReference>
<dbReference type="CDD" id="cd13901">
    <property type="entry name" value="CuRO_3_MaLCC_like"/>
    <property type="match status" value="1"/>
</dbReference>
<dbReference type="Pfam" id="PF07731">
    <property type="entry name" value="Cu-oxidase_2"/>
    <property type="match status" value="1"/>
</dbReference>
<feature type="domain" description="Plastocyanin-like" evidence="6">
    <location>
        <begin position="218"/>
        <end position="365"/>
    </location>
</feature>
<evidence type="ECO:0000259" key="6">
    <source>
        <dbReference type="Pfam" id="PF00394"/>
    </source>
</evidence>
<evidence type="ECO:0000256" key="3">
    <source>
        <dbReference type="ARBA" id="ARBA00023002"/>
    </source>
</evidence>
<dbReference type="CDD" id="cd13880">
    <property type="entry name" value="CuRO_2_MaLCC_like"/>
    <property type="match status" value="1"/>
</dbReference>
<dbReference type="InterPro" id="IPR045087">
    <property type="entry name" value="Cu-oxidase_fam"/>
</dbReference>
<proteinExistence type="inferred from homology"/>
<feature type="domain" description="Plastocyanin-like" evidence="8">
    <location>
        <begin position="93"/>
        <end position="207"/>
    </location>
</feature>
<evidence type="ECO:0000256" key="2">
    <source>
        <dbReference type="ARBA" id="ARBA00022723"/>
    </source>
</evidence>
<accession>A0A8K0R0A8</accession>
<keyword evidence="10" id="KW-1185">Reference proteome</keyword>
<dbReference type="InterPro" id="IPR011706">
    <property type="entry name" value="Cu-oxidase_C"/>
</dbReference>
<reference evidence="9" key="1">
    <citation type="journal article" date="2021" name="Nat. Commun.">
        <title>Genetic determinants of endophytism in the Arabidopsis root mycobiome.</title>
        <authorList>
            <person name="Mesny F."/>
            <person name="Miyauchi S."/>
            <person name="Thiergart T."/>
            <person name="Pickel B."/>
            <person name="Atanasova L."/>
            <person name="Karlsson M."/>
            <person name="Huettel B."/>
            <person name="Barry K.W."/>
            <person name="Haridas S."/>
            <person name="Chen C."/>
            <person name="Bauer D."/>
            <person name="Andreopoulos W."/>
            <person name="Pangilinan J."/>
            <person name="LaButti K."/>
            <person name="Riley R."/>
            <person name="Lipzen A."/>
            <person name="Clum A."/>
            <person name="Drula E."/>
            <person name="Henrissat B."/>
            <person name="Kohler A."/>
            <person name="Grigoriev I.V."/>
            <person name="Martin F.M."/>
            <person name="Hacquard S."/>
        </authorList>
    </citation>
    <scope>NUCLEOTIDE SEQUENCE</scope>
    <source>
        <strain evidence="9">MPI-SDFR-AT-0120</strain>
    </source>
</reference>
<gene>
    <name evidence="9" type="ORF">FB567DRAFT_532272</name>
</gene>
<dbReference type="Proteomes" id="UP000813461">
    <property type="component" value="Unassembled WGS sequence"/>
</dbReference>
<evidence type="ECO:0000256" key="1">
    <source>
        <dbReference type="ARBA" id="ARBA00010609"/>
    </source>
</evidence>
<dbReference type="CDD" id="cd13854">
    <property type="entry name" value="CuRO_1_MaLCC_like"/>
    <property type="match status" value="1"/>
</dbReference>
<evidence type="ECO:0000256" key="4">
    <source>
        <dbReference type="ARBA" id="ARBA00023008"/>
    </source>
</evidence>
<dbReference type="AlphaFoldDB" id="A0A8K0R0A8"/>
<dbReference type="SUPFAM" id="SSF49503">
    <property type="entry name" value="Cupredoxins"/>
    <property type="match status" value="3"/>
</dbReference>
<dbReference type="PROSITE" id="PS00079">
    <property type="entry name" value="MULTICOPPER_OXIDASE1"/>
    <property type="match status" value="1"/>
</dbReference>
<keyword evidence="2" id="KW-0479">Metal-binding</keyword>
<comment type="similarity">
    <text evidence="1">Belongs to the multicopper oxidase family.</text>
</comment>
<feature type="chain" id="PRO_5035471230" evidence="5">
    <location>
        <begin position="30"/>
        <end position="602"/>
    </location>
</feature>
<dbReference type="Gene3D" id="2.60.40.420">
    <property type="entry name" value="Cupredoxins - blue copper proteins"/>
    <property type="match status" value="3"/>
</dbReference>
<organism evidence="9 10">
    <name type="scientific">Paraphoma chrysanthemicola</name>
    <dbReference type="NCBI Taxonomy" id="798071"/>
    <lineage>
        <taxon>Eukaryota</taxon>
        <taxon>Fungi</taxon>
        <taxon>Dikarya</taxon>
        <taxon>Ascomycota</taxon>
        <taxon>Pezizomycotina</taxon>
        <taxon>Dothideomycetes</taxon>
        <taxon>Pleosporomycetidae</taxon>
        <taxon>Pleosporales</taxon>
        <taxon>Pleosporineae</taxon>
        <taxon>Phaeosphaeriaceae</taxon>
        <taxon>Paraphoma</taxon>
    </lineage>
</organism>
<dbReference type="InterPro" id="IPR002355">
    <property type="entry name" value="Cu_oxidase_Cu_BS"/>
</dbReference>
<dbReference type="InterPro" id="IPR001117">
    <property type="entry name" value="Cu-oxidase_2nd"/>
</dbReference>
<keyword evidence="3" id="KW-0560">Oxidoreductase</keyword>
<dbReference type="GO" id="GO:0005507">
    <property type="term" value="F:copper ion binding"/>
    <property type="evidence" value="ECO:0007669"/>
    <property type="project" value="InterPro"/>
</dbReference>
<keyword evidence="4" id="KW-0186">Copper</keyword>
<evidence type="ECO:0000256" key="5">
    <source>
        <dbReference type="SAM" id="SignalP"/>
    </source>
</evidence>
<keyword evidence="5" id="KW-0732">Signal</keyword>
<comment type="caution">
    <text evidence="9">The sequence shown here is derived from an EMBL/GenBank/DDBJ whole genome shotgun (WGS) entry which is preliminary data.</text>
</comment>
<protein>
    <submittedName>
        <fullName evidence="9">Multicopper oxidase-domain-containing protein</fullName>
    </submittedName>
</protein>
<dbReference type="PROSITE" id="PS00080">
    <property type="entry name" value="MULTICOPPER_OXIDASE2"/>
    <property type="match status" value="1"/>
</dbReference>
<dbReference type="Pfam" id="PF07732">
    <property type="entry name" value="Cu-oxidase_3"/>
    <property type="match status" value="1"/>
</dbReference>
<evidence type="ECO:0000313" key="10">
    <source>
        <dbReference type="Proteomes" id="UP000813461"/>
    </source>
</evidence>
<dbReference type="InterPro" id="IPR011707">
    <property type="entry name" value="Cu-oxidase-like_N"/>
</dbReference>
<dbReference type="FunFam" id="2.60.40.420:FF:000021">
    <property type="entry name" value="Extracellular dihydrogeodin oxidase/laccase"/>
    <property type="match status" value="1"/>
</dbReference>
<name>A0A8K0R0A8_9PLEO</name>
<dbReference type="PANTHER" id="PTHR11709">
    <property type="entry name" value="MULTI-COPPER OXIDASE"/>
    <property type="match status" value="1"/>
</dbReference>
<evidence type="ECO:0000259" key="8">
    <source>
        <dbReference type="Pfam" id="PF07732"/>
    </source>
</evidence>
<dbReference type="InterPro" id="IPR008972">
    <property type="entry name" value="Cupredoxin"/>
</dbReference>
<evidence type="ECO:0000259" key="7">
    <source>
        <dbReference type="Pfam" id="PF07731"/>
    </source>
</evidence>
<feature type="signal peptide" evidence="5">
    <location>
        <begin position="1"/>
        <end position="29"/>
    </location>
</feature>
<sequence>MLLSLAKTAALTALLAPLATSLSLPSSEALRPRVPWKETGLSAHKARDGYPTGGSCTHGPSSRGCWQGKFNIDTDMDLEWPDTGKTVKYHLDITNTTLAPDGFLRPVLVVNGQIPGPTIVADWGDTLEITVTSHLTSNGTGIHWHGLRQLGTNEMDGVNGITECPIAPGQTKTYRFKATQYGTTWYHSHYSVQYGDGLWGTMIINGPSTANYDIDLGTLPITDWFHAPIFQVNAASLHATGPPTADNVLVNGSMTSASGGKYAVTTLTPGKKHLLRLVNVGINNWLHVGLDGHKFTVVSADFVPIVPYESSSLSIAVGQRYDVIIDASQAKGNYWLRVGTGGASRCDGPNANAANIRSIFRYDGAGSGNPNSTASAPLTTGCYDESVVPYVKTDIPAEVPEELKVGFTNTAGSGNLIQWLVNGSPMIIDLDYPTLQHVLDDNDTFAATRQVFEVGEKHKWQYWVIQQDNATTPPLPHPIHLHGHDFYVLAQAENAIWNGDISLLKTSNPIRRDTATLPTKGYLVLAFESDNPGAWLMHCHIPFHIAAGLGVQFLERIDEIQTANGGASAFGGMRDGCKSWQTFHKEWTADGGTILIEGDGGL</sequence>
<dbReference type="GO" id="GO:0016491">
    <property type="term" value="F:oxidoreductase activity"/>
    <property type="evidence" value="ECO:0007669"/>
    <property type="project" value="UniProtKB-KW"/>
</dbReference>